<name>A0A151ZG29_TIELA</name>
<comment type="caution">
    <text evidence="1">The sequence shown here is derived from an EMBL/GenBank/DDBJ whole genome shotgun (WGS) entry which is preliminary data.</text>
</comment>
<dbReference type="AlphaFoldDB" id="A0A151ZG29"/>
<gene>
    <name evidence="1" type="ORF">DLAC_05405</name>
</gene>
<organism evidence="1 2">
    <name type="scientific">Tieghemostelium lacteum</name>
    <name type="common">Slime mold</name>
    <name type="synonym">Dictyostelium lacteum</name>
    <dbReference type="NCBI Taxonomy" id="361077"/>
    <lineage>
        <taxon>Eukaryota</taxon>
        <taxon>Amoebozoa</taxon>
        <taxon>Evosea</taxon>
        <taxon>Eumycetozoa</taxon>
        <taxon>Dictyostelia</taxon>
        <taxon>Dictyosteliales</taxon>
        <taxon>Raperosteliaceae</taxon>
        <taxon>Tieghemostelium</taxon>
    </lineage>
</organism>
<dbReference type="SUPFAM" id="SSF54909">
    <property type="entry name" value="Dimeric alpha+beta barrel"/>
    <property type="match status" value="1"/>
</dbReference>
<dbReference type="EMBL" id="LODT01000028">
    <property type="protein sequence ID" value="KYQ92820.1"/>
    <property type="molecule type" value="Genomic_DNA"/>
</dbReference>
<dbReference type="Gene3D" id="3.30.70.100">
    <property type="match status" value="1"/>
</dbReference>
<dbReference type="Proteomes" id="UP000076078">
    <property type="component" value="Unassembled WGS sequence"/>
</dbReference>
<evidence type="ECO:0008006" key="3">
    <source>
        <dbReference type="Google" id="ProtNLM"/>
    </source>
</evidence>
<dbReference type="InterPro" id="IPR052996">
    <property type="entry name" value="Carb_Metab_Mutarotase"/>
</dbReference>
<dbReference type="InParanoid" id="A0A151ZG29"/>
<evidence type="ECO:0000313" key="2">
    <source>
        <dbReference type="Proteomes" id="UP000076078"/>
    </source>
</evidence>
<sequence>MKSFAQALDLKDDKELIEEYKKYHKHVWPEVINALKTVGIEKMKIFLLGNHLFMYYETNDSFDGFQNYTNLTPKANEWDNLMRKFQQKVKEAKESDWWTPMEEVFDLNWK</sequence>
<dbReference type="PANTHER" id="PTHR43239">
    <property type="entry name" value="UPF0734 PROTEIN DDB_G0273871/DDB_G0273177"/>
    <property type="match status" value="1"/>
</dbReference>
<dbReference type="Pfam" id="PF05336">
    <property type="entry name" value="rhaM"/>
    <property type="match status" value="1"/>
</dbReference>
<evidence type="ECO:0000313" key="1">
    <source>
        <dbReference type="EMBL" id="KYQ92820.1"/>
    </source>
</evidence>
<dbReference type="OrthoDB" id="9981546at2759"/>
<dbReference type="InterPro" id="IPR008000">
    <property type="entry name" value="Rham/fucose_mutarotase"/>
</dbReference>
<dbReference type="OMA" id="LMWKYQQ"/>
<accession>A0A151ZG29</accession>
<proteinExistence type="predicted"/>
<dbReference type="PANTHER" id="PTHR43239:SF1">
    <property type="entry name" value="UPF0734 PROTEIN DDB_G0273871_DDB_G0273177"/>
    <property type="match status" value="1"/>
</dbReference>
<protein>
    <recommendedName>
        <fullName evidence="3">L-rhamnose mutarotase</fullName>
    </recommendedName>
</protein>
<reference evidence="1 2" key="1">
    <citation type="submission" date="2015-12" db="EMBL/GenBank/DDBJ databases">
        <title>Dictyostelia acquired genes for synthesis and detection of signals that induce cell-type specialization by lateral gene transfer from prokaryotes.</title>
        <authorList>
            <person name="Gloeckner G."/>
            <person name="Schaap P."/>
        </authorList>
    </citation>
    <scope>NUCLEOTIDE SEQUENCE [LARGE SCALE GENOMIC DNA]</scope>
    <source>
        <strain evidence="1 2">TK</strain>
    </source>
</reference>
<dbReference type="GO" id="GO:0016857">
    <property type="term" value="F:racemase and epimerase activity, acting on carbohydrates and derivatives"/>
    <property type="evidence" value="ECO:0007669"/>
    <property type="project" value="InterPro"/>
</dbReference>
<dbReference type="InterPro" id="IPR011008">
    <property type="entry name" value="Dimeric_a/b-barrel"/>
</dbReference>
<keyword evidence="2" id="KW-1185">Reference proteome</keyword>